<keyword evidence="6" id="KW-0238">DNA-binding</keyword>
<dbReference type="Proteomes" id="UP000595917">
    <property type="component" value="Chromosome"/>
</dbReference>
<keyword evidence="9" id="KW-1185">Reference proteome</keyword>
<evidence type="ECO:0000313" key="9">
    <source>
        <dbReference type="Proteomes" id="UP000595917"/>
    </source>
</evidence>
<evidence type="ECO:0000256" key="2">
    <source>
        <dbReference type="ARBA" id="ARBA00007027"/>
    </source>
</evidence>
<dbReference type="GO" id="GO:0003700">
    <property type="term" value="F:DNA-binding transcription factor activity"/>
    <property type="evidence" value="ECO:0007669"/>
    <property type="project" value="InterPro"/>
</dbReference>
<gene>
    <name evidence="8" type="ORF">JFL75_17165</name>
</gene>
<dbReference type="InterPro" id="IPR010921">
    <property type="entry name" value="Trp_repressor/repl_initiator"/>
</dbReference>
<evidence type="ECO:0000256" key="7">
    <source>
        <dbReference type="ARBA" id="ARBA00023163"/>
    </source>
</evidence>
<evidence type="ECO:0000256" key="4">
    <source>
        <dbReference type="ARBA" id="ARBA00022491"/>
    </source>
</evidence>
<name>A0A7T7XLL8_9SPIR</name>
<dbReference type="Gene3D" id="1.10.1270.10">
    <property type="entry name" value="TrpR-like"/>
    <property type="match status" value="1"/>
</dbReference>
<evidence type="ECO:0000256" key="5">
    <source>
        <dbReference type="ARBA" id="ARBA00023015"/>
    </source>
</evidence>
<evidence type="ECO:0000256" key="6">
    <source>
        <dbReference type="ARBA" id="ARBA00023125"/>
    </source>
</evidence>
<dbReference type="PANTHER" id="PTHR38025">
    <property type="entry name" value="TRP OPERON REPRESSOR"/>
    <property type="match status" value="1"/>
</dbReference>
<dbReference type="Pfam" id="PF01371">
    <property type="entry name" value="Trp_repressor"/>
    <property type="match status" value="1"/>
</dbReference>
<dbReference type="SUPFAM" id="SSF48295">
    <property type="entry name" value="TrpR-like"/>
    <property type="match status" value="1"/>
</dbReference>
<evidence type="ECO:0000313" key="8">
    <source>
        <dbReference type="EMBL" id="QQO08640.1"/>
    </source>
</evidence>
<dbReference type="KEGG" id="bhc:JFL75_17165"/>
<dbReference type="GO" id="GO:0043565">
    <property type="term" value="F:sequence-specific DNA binding"/>
    <property type="evidence" value="ECO:0007669"/>
    <property type="project" value="InterPro"/>
</dbReference>
<accession>A0A7T7XLL8</accession>
<comment type="subcellular location">
    <subcellularLocation>
        <location evidence="1">Cytoplasm</location>
    </subcellularLocation>
</comment>
<comment type="similarity">
    <text evidence="2">Belongs to the TrpR family.</text>
</comment>
<keyword evidence="4" id="KW-0678">Repressor</keyword>
<reference evidence="8" key="1">
    <citation type="submission" date="2021-01" db="EMBL/GenBank/DDBJ databases">
        <title>Description of Breznakiella homolactica.</title>
        <authorList>
            <person name="Song Y."/>
            <person name="Brune A."/>
        </authorList>
    </citation>
    <scope>NUCLEOTIDE SEQUENCE</scope>
    <source>
        <strain evidence="8">RmG30</strain>
    </source>
</reference>
<protein>
    <submittedName>
        <fullName evidence="8">Transcriptional regulator</fullName>
    </submittedName>
</protein>
<evidence type="ECO:0000256" key="1">
    <source>
        <dbReference type="ARBA" id="ARBA00004496"/>
    </source>
</evidence>
<dbReference type="InterPro" id="IPR000831">
    <property type="entry name" value="Trp_repress"/>
</dbReference>
<keyword evidence="7" id="KW-0804">Transcription</keyword>
<proteinExistence type="inferred from homology"/>
<dbReference type="InterPro" id="IPR013335">
    <property type="entry name" value="Trp_repress_bac"/>
</dbReference>
<dbReference type="AlphaFoldDB" id="A0A7T7XLL8"/>
<dbReference type="InterPro" id="IPR038116">
    <property type="entry name" value="TrpR-like_sf"/>
</dbReference>
<evidence type="ECO:0000256" key="3">
    <source>
        <dbReference type="ARBA" id="ARBA00022490"/>
    </source>
</evidence>
<organism evidence="8 9">
    <name type="scientific">Breznakiella homolactica</name>
    <dbReference type="NCBI Taxonomy" id="2798577"/>
    <lineage>
        <taxon>Bacteria</taxon>
        <taxon>Pseudomonadati</taxon>
        <taxon>Spirochaetota</taxon>
        <taxon>Spirochaetia</taxon>
        <taxon>Spirochaetales</taxon>
        <taxon>Breznakiellaceae</taxon>
        <taxon>Breznakiella</taxon>
    </lineage>
</organism>
<keyword evidence="5" id="KW-0805">Transcription regulation</keyword>
<dbReference type="PANTHER" id="PTHR38025:SF1">
    <property type="entry name" value="TRP OPERON REPRESSOR"/>
    <property type="match status" value="1"/>
</dbReference>
<keyword evidence="3" id="KW-0963">Cytoplasm</keyword>
<sequence length="101" mass="11511">MNNPMVEKNIGEMSRALARTKDPELVESFLRCLLTPAEITDIAARWALVKALDQKIPQREIAKDLGLSLCKITRGSRELKKPDSGFRRILDIFQESEKENN</sequence>
<dbReference type="GO" id="GO:0005737">
    <property type="term" value="C:cytoplasm"/>
    <property type="evidence" value="ECO:0007669"/>
    <property type="project" value="UniProtKB-SubCell"/>
</dbReference>
<dbReference type="EMBL" id="CP067089">
    <property type="protein sequence ID" value="QQO08640.1"/>
    <property type="molecule type" value="Genomic_DNA"/>
</dbReference>